<dbReference type="Pfam" id="PF22936">
    <property type="entry name" value="Pol_BBD"/>
    <property type="match status" value="1"/>
</dbReference>
<evidence type="ECO:0000313" key="3">
    <source>
        <dbReference type="Proteomes" id="UP001419268"/>
    </source>
</evidence>
<reference evidence="2 3" key="1">
    <citation type="submission" date="2024-01" db="EMBL/GenBank/DDBJ databases">
        <title>Genome assemblies of Stephania.</title>
        <authorList>
            <person name="Yang L."/>
        </authorList>
    </citation>
    <scope>NUCLEOTIDE SEQUENCE [LARGE SCALE GENOMIC DNA]</scope>
    <source>
        <strain evidence="2">JXDWG</strain>
        <tissue evidence="2">Leaf</tissue>
    </source>
</reference>
<proteinExistence type="predicted"/>
<gene>
    <name evidence="2" type="ORF">Scep_021916</name>
</gene>
<name>A0AAP0I0K9_9MAGN</name>
<comment type="caution">
    <text evidence="2">The sequence shown here is derived from an EMBL/GenBank/DDBJ whole genome shotgun (WGS) entry which is preliminary data.</text>
</comment>
<feature type="domain" description="Retrovirus-related Pol polyprotein from transposon TNT 1-94-like beta-barrel" evidence="1">
    <location>
        <begin position="14"/>
        <end position="52"/>
    </location>
</feature>
<accession>A0AAP0I0K9</accession>
<dbReference type="Proteomes" id="UP001419268">
    <property type="component" value="Unassembled WGS sequence"/>
</dbReference>
<dbReference type="EMBL" id="JBBNAG010000009">
    <property type="protein sequence ID" value="KAK9105072.1"/>
    <property type="molecule type" value="Genomic_DNA"/>
</dbReference>
<dbReference type="InterPro" id="IPR054722">
    <property type="entry name" value="PolX-like_BBD"/>
</dbReference>
<evidence type="ECO:0000313" key="2">
    <source>
        <dbReference type="EMBL" id="KAK9105072.1"/>
    </source>
</evidence>
<keyword evidence="3" id="KW-1185">Reference proteome</keyword>
<protein>
    <recommendedName>
        <fullName evidence="1">Retrovirus-related Pol polyprotein from transposon TNT 1-94-like beta-barrel domain-containing protein</fullName>
    </recommendedName>
</protein>
<evidence type="ECO:0000259" key="1">
    <source>
        <dbReference type="Pfam" id="PF22936"/>
    </source>
</evidence>
<organism evidence="2 3">
    <name type="scientific">Stephania cephalantha</name>
    <dbReference type="NCBI Taxonomy" id="152367"/>
    <lineage>
        <taxon>Eukaryota</taxon>
        <taxon>Viridiplantae</taxon>
        <taxon>Streptophyta</taxon>
        <taxon>Embryophyta</taxon>
        <taxon>Tracheophyta</taxon>
        <taxon>Spermatophyta</taxon>
        <taxon>Magnoliopsida</taxon>
        <taxon>Ranunculales</taxon>
        <taxon>Menispermaceae</taxon>
        <taxon>Menispermoideae</taxon>
        <taxon>Cissampelideae</taxon>
        <taxon>Stephania</taxon>
    </lineage>
</organism>
<dbReference type="AlphaFoldDB" id="A0AAP0I0K9"/>
<sequence length="69" mass="7731">MASSGQESSQNYAWYLDSGCSNHMCGNRELFEELDKSMTTEDQVADLFTKALKIESFMKLKAMIGVCPI</sequence>